<dbReference type="GO" id="GO:0006006">
    <property type="term" value="P:glucose metabolic process"/>
    <property type="evidence" value="ECO:0007669"/>
    <property type="project" value="UniProtKB-KW"/>
</dbReference>
<comment type="caution">
    <text evidence="9">The sequence shown here is derived from an EMBL/GenBank/DDBJ whole genome shotgun (WGS) entry which is preliminary data.</text>
</comment>
<dbReference type="PANTHER" id="PTHR47779:SF1">
    <property type="entry name" value="SYNTHASE (CCG-9), PUTATIVE (AFU_ORTHOLOGUE AFUA_3G12100)-RELATED"/>
    <property type="match status" value="1"/>
</dbReference>
<dbReference type="Gene3D" id="3.40.50.2000">
    <property type="entry name" value="Glycogen Phosphorylase B"/>
    <property type="match status" value="2"/>
</dbReference>
<organism evidence="9 10">
    <name type="scientific">candidate division MSBL1 archaeon SCGC-AAA259E22</name>
    <dbReference type="NCBI Taxonomy" id="1698265"/>
    <lineage>
        <taxon>Archaea</taxon>
        <taxon>Methanobacteriati</taxon>
        <taxon>Methanobacteriota</taxon>
        <taxon>candidate division MSBL1</taxon>
    </lineage>
</organism>
<dbReference type="AlphaFoldDB" id="A0A133UF92"/>
<dbReference type="GO" id="GO:0016757">
    <property type="term" value="F:glycosyltransferase activity"/>
    <property type="evidence" value="ECO:0007669"/>
    <property type="project" value="UniProtKB-KW"/>
</dbReference>
<evidence type="ECO:0000256" key="3">
    <source>
        <dbReference type="ARBA" id="ARBA00022526"/>
    </source>
</evidence>
<proteinExistence type="inferred from homology"/>
<dbReference type="PATRIC" id="fig|1698265.3.peg.700"/>
<comment type="similarity">
    <text evidence="1">Belongs to the glycosyltransferase group 1 family. Glycosyltransferase 4 subfamily.</text>
</comment>
<keyword evidence="6" id="KW-0119">Carbohydrate metabolism</keyword>
<dbReference type="Pfam" id="PF00534">
    <property type="entry name" value="Glycos_transf_1"/>
    <property type="match status" value="1"/>
</dbReference>
<evidence type="ECO:0000313" key="9">
    <source>
        <dbReference type="EMBL" id="KXA92839.1"/>
    </source>
</evidence>
<keyword evidence="4" id="KW-0328">Glycosyltransferase</keyword>
<evidence type="ECO:0000259" key="7">
    <source>
        <dbReference type="Pfam" id="PF00534"/>
    </source>
</evidence>
<keyword evidence="5" id="KW-0808">Transferase</keyword>
<evidence type="ECO:0000256" key="1">
    <source>
        <dbReference type="ARBA" id="ARBA00009481"/>
    </source>
</evidence>
<evidence type="ECO:0000313" key="10">
    <source>
        <dbReference type="Proteomes" id="UP000070657"/>
    </source>
</evidence>
<dbReference type="PANTHER" id="PTHR47779">
    <property type="entry name" value="SYNTHASE (CCG-9), PUTATIVE (AFU_ORTHOLOGUE AFUA_3G12100)-RELATED"/>
    <property type="match status" value="1"/>
</dbReference>
<keyword evidence="10" id="KW-1185">Reference proteome</keyword>
<feature type="domain" description="Trehalose synthase N-terminal" evidence="8">
    <location>
        <begin position="33"/>
        <end position="172"/>
    </location>
</feature>
<accession>A0A133UF92</accession>
<name>A0A133UF92_9EURY</name>
<dbReference type="InterPro" id="IPR049438">
    <property type="entry name" value="TreT_GT1"/>
</dbReference>
<dbReference type="SUPFAM" id="SSF53756">
    <property type="entry name" value="UDP-Glycosyltransferase/glycogen phosphorylase"/>
    <property type="match status" value="1"/>
</dbReference>
<reference evidence="9 10" key="1">
    <citation type="journal article" date="2016" name="Sci. Rep.">
        <title>Metabolic traits of an uncultured archaeal lineage -MSBL1- from brine pools of the Red Sea.</title>
        <authorList>
            <person name="Mwirichia R."/>
            <person name="Alam I."/>
            <person name="Rashid M."/>
            <person name="Vinu M."/>
            <person name="Ba-Alawi W."/>
            <person name="Anthony Kamau A."/>
            <person name="Kamanda Ngugi D."/>
            <person name="Goker M."/>
            <person name="Klenk H.P."/>
            <person name="Bajic V."/>
            <person name="Stingl U."/>
        </authorList>
    </citation>
    <scope>NUCLEOTIDE SEQUENCE [LARGE SCALE GENOMIC DNA]</scope>
    <source>
        <strain evidence="9">SCGC-AAA259E22</strain>
    </source>
</reference>
<evidence type="ECO:0000259" key="8">
    <source>
        <dbReference type="Pfam" id="PF21269"/>
    </source>
</evidence>
<gene>
    <name evidence="9" type="ORF">AKJ66_03420</name>
</gene>
<dbReference type="InterPro" id="IPR001296">
    <property type="entry name" value="Glyco_trans_1"/>
</dbReference>
<evidence type="ECO:0000256" key="6">
    <source>
        <dbReference type="ARBA" id="ARBA00023277"/>
    </source>
</evidence>
<dbReference type="EMBL" id="LHXP01000042">
    <property type="protein sequence ID" value="KXA92839.1"/>
    <property type="molecule type" value="Genomic_DNA"/>
</dbReference>
<feature type="domain" description="Glycosyl transferase family 1" evidence="7">
    <location>
        <begin position="206"/>
        <end position="375"/>
    </location>
</feature>
<dbReference type="Pfam" id="PF21269">
    <property type="entry name" value="TreT_GT1"/>
    <property type="match status" value="1"/>
</dbReference>
<evidence type="ECO:0000256" key="4">
    <source>
        <dbReference type="ARBA" id="ARBA00022676"/>
    </source>
</evidence>
<dbReference type="Proteomes" id="UP000070657">
    <property type="component" value="Unassembled WGS sequence"/>
</dbReference>
<dbReference type="InterPro" id="IPR052078">
    <property type="entry name" value="Trehalose_Metab_GTase"/>
</dbReference>
<evidence type="ECO:0000256" key="2">
    <source>
        <dbReference type="ARBA" id="ARBA00011738"/>
    </source>
</evidence>
<protein>
    <submittedName>
        <fullName evidence="9">Uncharacterized protein</fullName>
    </submittedName>
</protein>
<comment type="subunit">
    <text evidence="2">Homodimer.</text>
</comment>
<evidence type="ECO:0000256" key="5">
    <source>
        <dbReference type="ARBA" id="ARBA00022679"/>
    </source>
</evidence>
<sequence length="398" mass="45988">MKRLSHYKEFVSESEISRIYRKGTELSKYHILHINSSYYGGGIAEILRNMVPLLNEIGVEVGWRAMVGSPDFFRVCKRFHNSLLGEGIDLTEMKKKVYEGTNEDFSRFTHVDHDLVIVHNHQPLPLIRFLQKRQPWIWRCHEDLSTPNQEVLDYLKSFIIPFDKCVFQTGKCIFSDFQKECSFVNPTIDPLSTKNEYLDDNKIKKYLNRIGIDLSRPIVSQVSEFDKHKDPIGALEVFKQINEEMDCQFILIGSVSRYDPEGESIYGQVREKVKEMENVSLVLDPHDIFINSVQSASDVVLQKSLKEGFGLAVSEALWKETPVVGSDVGGIAMQIVDGENGYLVDPGDYDEAAEKIMDILSDDDLRERMGRRGKEIIKDRFLITHQIEKWLDIWREML</sequence>
<keyword evidence="3" id="KW-0313">Glucose metabolism</keyword>